<evidence type="ECO:0000256" key="7">
    <source>
        <dbReference type="ARBA" id="ARBA00023326"/>
    </source>
</evidence>
<sequence>MIRLPAWERSHSFRATPRTWEYRMRRRIGILAVAAASTVAVLAPPAQALGHDDPLAGKARFYVEPDTNAGRQADIWADAGREDDAAHMRALSKVSQAVWFTSGTPAEVRAGVRQTMVKAARQRAVPVLVAYYVPGRDCSQYSAGGAPSEAAYRAWIDAFAKGIGGGRAVVIVEPDGLALLSSEPWCNEGGGGSTGTPEDMALVDQRFREINYAIRTLQRLPRTGVYVDSGHSDWQQLNDYDAGYGVPSAQLGMASRLLKGGIARADGFALNVSNYRSTDELVAYGTRLSKCLRFRQKTGAASCSEDDLATVRDHERKLPHFVLDTSRNGQGPWTPPADKYSDPQVWCNPPGRGLGERPSTRTGEPLVDAFLWIKRPGESDGQCTRGTAGPEDPEYGVVDPAAGAWWPEYALGLSQRAVPPLR</sequence>
<evidence type="ECO:0000256" key="6">
    <source>
        <dbReference type="ARBA" id="ARBA00023295"/>
    </source>
</evidence>
<dbReference type="InterPro" id="IPR036434">
    <property type="entry name" value="Beta_cellobiohydrolase_sf"/>
</dbReference>
<gene>
    <name evidence="11" type="ORF">GCM10009546_26560</name>
</gene>
<dbReference type="PRINTS" id="PR00733">
    <property type="entry name" value="GLHYDRLASE6"/>
</dbReference>
<dbReference type="Pfam" id="PF01341">
    <property type="entry name" value="Glyco_hydro_6"/>
    <property type="match status" value="1"/>
</dbReference>
<dbReference type="PANTHER" id="PTHR34876:SF4">
    <property type="entry name" value="1,4-BETA-D-GLUCAN CELLOBIOHYDROLASE C-RELATED"/>
    <property type="match status" value="1"/>
</dbReference>
<dbReference type="PROSITE" id="PS00655">
    <property type="entry name" value="GLYCOSYL_HYDROL_F6_1"/>
    <property type="match status" value="1"/>
</dbReference>
<evidence type="ECO:0000256" key="9">
    <source>
        <dbReference type="RuleBase" id="RU361186"/>
    </source>
</evidence>
<evidence type="ECO:0000313" key="11">
    <source>
        <dbReference type="EMBL" id="GAA0563015.1"/>
    </source>
</evidence>
<dbReference type="SUPFAM" id="SSF51989">
    <property type="entry name" value="Glycosyl hydrolases family 6, cellulases"/>
    <property type="match status" value="1"/>
</dbReference>
<evidence type="ECO:0000256" key="4">
    <source>
        <dbReference type="ARBA" id="ARBA00023157"/>
    </source>
</evidence>
<evidence type="ECO:0000256" key="10">
    <source>
        <dbReference type="SAM" id="MobiDB-lite"/>
    </source>
</evidence>
<accession>A0ABN1EBJ2</accession>
<dbReference type="PANTHER" id="PTHR34876">
    <property type="match status" value="1"/>
</dbReference>
<keyword evidence="1" id="KW-0732">Signal</keyword>
<keyword evidence="2 9" id="KW-0378">Hydrolase</keyword>
<evidence type="ECO:0000256" key="2">
    <source>
        <dbReference type="ARBA" id="ARBA00022801"/>
    </source>
</evidence>
<name>A0ABN1EBJ2_9ACTN</name>
<keyword evidence="4" id="KW-1015">Disulfide bond</keyword>
<keyword evidence="7 9" id="KW-0624">Polysaccharide degradation</keyword>
<evidence type="ECO:0000256" key="3">
    <source>
        <dbReference type="ARBA" id="ARBA00023001"/>
    </source>
</evidence>
<reference evidence="11 12" key="1">
    <citation type="journal article" date="2019" name="Int. J. Syst. Evol. Microbiol.">
        <title>The Global Catalogue of Microorganisms (GCM) 10K type strain sequencing project: providing services to taxonomists for standard genome sequencing and annotation.</title>
        <authorList>
            <consortium name="The Broad Institute Genomics Platform"/>
            <consortium name="The Broad Institute Genome Sequencing Center for Infectious Disease"/>
            <person name="Wu L."/>
            <person name="Ma J."/>
        </authorList>
    </citation>
    <scope>NUCLEOTIDE SEQUENCE [LARGE SCALE GENOMIC DNA]</scope>
    <source>
        <strain evidence="11 12">JCM 10667</strain>
    </source>
</reference>
<comment type="caution">
    <text evidence="11">The sequence shown here is derived from an EMBL/GenBank/DDBJ whole genome shotgun (WGS) entry which is preliminary data.</text>
</comment>
<comment type="similarity">
    <text evidence="9">Belongs to the glycosyl hydrolase family 6.</text>
</comment>
<protein>
    <recommendedName>
        <fullName evidence="9">Glucanase</fullName>
        <ecNumber evidence="9">3.2.1.-</ecNumber>
    </recommendedName>
</protein>
<organism evidence="11 12">
    <name type="scientific">Actinomadura livida</name>
    <dbReference type="NCBI Taxonomy" id="79909"/>
    <lineage>
        <taxon>Bacteria</taxon>
        <taxon>Bacillati</taxon>
        <taxon>Actinomycetota</taxon>
        <taxon>Actinomycetes</taxon>
        <taxon>Streptosporangiales</taxon>
        <taxon>Thermomonosporaceae</taxon>
        <taxon>Actinomadura</taxon>
    </lineage>
</organism>
<feature type="region of interest" description="Disordered" evidence="10">
    <location>
        <begin position="323"/>
        <end position="342"/>
    </location>
</feature>
<keyword evidence="5 9" id="KW-0119">Carbohydrate metabolism</keyword>
<evidence type="ECO:0000313" key="12">
    <source>
        <dbReference type="Proteomes" id="UP001501427"/>
    </source>
</evidence>
<dbReference type="InterPro" id="IPR001524">
    <property type="entry name" value="Glyco_hydro_6_CS"/>
</dbReference>
<dbReference type="InterPro" id="IPR016288">
    <property type="entry name" value="Beta_cellobiohydrolase"/>
</dbReference>
<dbReference type="EC" id="3.2.1.-" evidence="9"/>
<keyword evidence="6 9" id="KW-0326">Glycosidase</keyword>
<dbReference type="Proteomes" id="UP001501427">
    <property type="component" value="Unassembled WGS sequence"/>
</dbReference>
<proteinExistence type="inferred from homology"/>
<dbReference type="EMBL" id="BAAAHD010000023">
    <property type="protein sequence ID" value="GAA0563015.1"/>
    <property type="molecule type" value="Genomic_DNA"/>
</dbReference>
<dbReference type="GO" id="GO:0016787">
    <property type="term" value="F:hydrolase activity"/>
    <property type="evidence" value="ECO:0007669"/>
    <property type="project" value="UniProtKB-KW"/>
</dbReference>
<keyword evidence="12" id="KW-1185">Reference proteome</keyword>
<keyword evidence="3 9" id="KW-0136">Cellulose degradation</keyword>
<dbReference type="Gene3D" id="3.20.20.40">
    <property type="entry name" value="1, 4-beta cellobiohydrolase"/>
    <property type="match status" value="1"/>
</dbReference>
<dbReference type="PIRSF" id="PIRSF001100">
    <property type="entry name" value="Beta_cellobiohydrolase"/>
    <property type="match status" value="1"/>
</dbReference>
<feature type="active site" evidence="8">
    <location>
        <position position="137"/>
    </location>
</feature>
<evidence type="ECO:0000256" key="1">
    <source>
        <dbReference type="ARBA" id="ARBA00022729"/>
    </source>
</evidence>
<evidence type="ECO:0000256" key="8">
    <source>
        <dbReference type="PROSITE-ProRule" id="PRU10056"/>
    </source>
</evidence>
<evidence type="ECO:0000256" key="5">
    <source>
        <dbReference type="ARBA" id="ARBA00023277"/>
    </source>
</evidence>